<dbReference type="AlphaFoldDB" id="A0A9P1DLU0"/>
<dbReference type="EMBL" id="CAMXCT030005479">
    <property type="protein sequence ID" value="CAL4799785.1"/>
    <property type="molecule type" value="Genomic_DNA"/>
</dbReference>
<feature type="region of interest" description="Disordered" evidence="1">
    <location>
        <begin position="296"/>
        <end position="327"/>
    </location>
</feature>
<proteinExistence type="predicted"/>
<evidence type="ECO:0000256" key="1">
    <source>
        <dbReference type="SAM" id="MobiDB-lite"/>
    </source>
</evidence>
<dbReference type="OrthoDB" id="434970at2759"/>
<dbReference type="EMBL" id="CAMXCT020005479">
    <property type="protein sequence ID" value="CAL1165848.1"/>
    <property type="molecule type" value="Genomic_DNA"/>
</dbReference>
<protein>
    <submittedName>
        <fullName evidence="2">Uncharacterized protein</fullName>
    </submittedName>
</protein>
<dbReference type="EMBL" id="CAMXCT010005479">
    <property type="protein sequence ID" value="CAI4012473.1"/>
    <property type="molecule type" value="Genomic_DNA"/>
</dbReference>
<name>A0A9P1DLU0_9DINO</name>
<gene>
    <name evidence="2" type="ORF">C1SCF055_LOCUS37533</name>
</gene>
<feature type="region of interest" description="Disordered" evidence="1">
    <location>
        <begin position="1057"/>
        <end position="1091"/>
    </location>
</feature>
<comment type="caution">
    <text evidence="2">The sequence shown here is derived from an EMBL/GenBank/DDBJ whole genome shotgun (WGS) entry which is preliminary data.</text>
</comment>
<organism evidence="2">
    <name type="scientific">Cladocopium goreaui</name>
    <dbReference type="NCBI Taxonomy" id="2562237"/>
    <lineage>
        <taxon>Eukaryota</taxon>
        <taxon>Sar</taxon>
        <taxon>Alveolata</taxon>
        <taxon>Dinophyceae</taxon>
        <taxon>Suessiales</taxon>
        <taxon>Symbiodiniaceae</taxon>
        <taxon>Cladocopium</taxon>
    </lineage>
</organism>
<feature type="compositionally biased region" description="Low complexity" evidence="1">
    <location>
        <begin position="1059"/>
        <end position="1075"/>
    </location>
</feature>
<evidence type="ECO:0000313" key="3">
    <source>
        <dbReference type="EMBL" id="CAL4799785.1"/>
    </source>
</evidence>
<feature type="compositionally biased region" description="Basic residues" evidence="1">
    <location>
        <begin position="308"/>
        <end position="319"/>
    </location>
</feature>
<sequence length="1166" mass="131041">MDSVRGWSQIANICQQNMQPDKTALDICHACFRMCAATSVDTLNLHVDLLGDRTTSVSACADGLVKRLLLCTGDALCLRRPPKVLWHVLLHIMIVCTTWLFPCHSRWRKTSPSVEKLWACAVACRSLLWLSGQYNSGTARRVGQLLEPRFRWLLWRQIRPKDWGKQAMHATADELLHLQLLACSVQPHAGNLYGCHGMSPFVLYAWASRCSYYVGIASVERKQKRSTPGPACRWLEHMCGMFRTHTAESQKLRYKLMRRFRPEDTFFLVCRAGPEVRVRAMETLVIASRRPPCNVGRANTSRSSKVVPRQRNRPPKPFRPKPSNVGPFDSVEAELAVSNCLACRSPEPPSGLPQLNKPCDFESAYRLALRHLVAECGLLGPCDIYDPQHVSLLVRWLGRKNACIDWLLLEKKWKVKSGPATVVRFLGLLKGRRSHSLATRRLNSQLRLRKLPPIAGVSCAVPRMSCLNVFRRVLVRAVHSCSCWNDEEKSWLLSRIRLVPHGLKKHRSMCSAPLVSRQFCLEDMLSHDTDALVPCDAASHLVRVEKIWDVPIRPTVAEDNQVVRRAIRRCCHFLHIDHQIADIAAQDAVRSLCQDRCYMKEQHVWHATQNAYEDYTVDMSVNASEVLTPDDKDKKFMWKVPLLCYQWLLFKFAMLSPAWELSSFGLEDAEAWCQEVFRILLPTRLKAFLKIPKYTRIVPYYYGTVKSKCFTAGQTVGHICTKPAHSCLRKIVSFCKWPFRRRWRFIHRAWETVVRSMDTDEVWSLKDACHVMSSRMHVAGVSAGSCTCTRCGVEKPTSVALTADAGQFFEAVAPSQAISAAARCLSHYSTASGHTTVTVQKGPRRTSFLGGCAGNQDTWRLVVSFSELFLAFSACMFVGYVSLGRTIFRLKGLPIGGVLSKVATSIVLGEQEVAWQHSLRRRDALGFAATTPSWNREVARGRYVDDLLWVGLHGWTNACCLWKPGLTLLLPSYMVLEALAGQDGKKSKKDKAKKKKKRSTSTSSSKSDSTDSRAKSKRRSNGKRKAPEGAHILGQKDIEELQQFRRQAEIQKIRNEVLASIPSGPGASSKSAPTAKPDEMPGDTTAEALSPKTKKVVLAQSRILGQDSVSKRLLTDEVVSWVDVKAQLSGQSAQDVKSLCAQICEHAPRNKGDCITKIMEQLQNLD</sequence>
<keyword evidence="4" id="KW-1185">Reference proteome</keyword>
<feature type="compositionally biased region" description="Basic residues" evidence="1">
    <location>
        <begin position="1015"/>
        <end position="1024"/>
    </location>
</feature>
<feature type="compositionally biased region" description="Basic residues" evidence="1">
    <location>
        <begin position="986"/>
        <end position="999"/>
    </location>
</feature>
<accession>A0A9P1DLU0</accession>
<feature type="region of interest" description="Disordered" evidence="1">
    <location>
        <begin position="984"/>
        <end position="1037"/>
    </location>
</feature>
<dbReference type="Proteomes" id="UP001152797">
    <property type="component" value="Unassembled WGS sequence"/>
</dbReference>
<evidence type="ECO:0000313" key="4">
    <source>
        <dbReference type="Proteomes" id="UP001152797"/>
    </source>
</evidence>
<reference evidence="3 4" key="2">
    <citation type="submission" date="2024-05" db="EMBL/GenBank/DDBJ databases">
        <authorList>
            <person name="Chen Y."/>
            <person name="Shah S."/>
            <person name="Dougan E. K."/>
            <person name="Thang M."/>
            <person name="Chan C."/>
        </authorList>
    </citation>
    <scope>NUCLEOTIDE SEQUENCE [LARGE SCALE GENOMIC DNA]</scope>
</reference>
<evidence type="ECO:0000313" key="2">
    <source>
        <dbReference type="EMBL" id="CAI4012473.1"/>
    </source>
</evidence>
<reference evidence="2" key="1">
    <citation type="submission" date="2022-10" db="EMBL/GenBank/DDBJ databases">
        <authorList>
            <person name="Chen Y."/>
            <person name="Dougan E. K."/>
            <person name="Chan C."/>
            <person name="Rhodes N."/>
            <person name="Thang M."/>
        </authorList>
    </citation>
    <scope>NUCLEOTIDE SEQUENCE</scope>
</reference>